<evidence type="ECO:0000313" key="2">
    <source>
        <dbReference type="Proteomes" id="UP000280307"/>
    </source>
</evidence>
<proteinExistence type="predicted"/>
<organism evidence="1 2">
    <name type="scientific">Candidatus Viridilinea halotolerans</name>
    <dbReference type="NCBI Taxonomy" id="2491704"/>
    <lineage>
        <taxon>Bacteria</taxon>
        <taxon>Bacillati</taxon>
        <taxon>Chloroflexota</taxon>
        <taxon>Chloroflexia</taxon>
        <taxon>Chloroflexales</taxon>
        <taxon>Chloroflexineae</taxon>
        <taxon>Oscillochloridaceae</taxon>
        <taxon>Candidatus Viridilinea</taxon>
    </lineage>
</organism>
<evidence type="ECO:0000313" key="1">
    <source>
        <dbReference type="EMBL" id="RRR68618.1"/>
    </source>
</evidence>
<dbReference type="EMBL" id="RSAS01000706">
    <property type="protein sequence ID" value="RRR68618.1"/>
    <property type="molecule type" value="Genomic_DNA"/>
</dbReference>
<reference evidence="1 2" key="1">
    <citation type="submission" date="2018-12" db="EMBL/GenBank/DDBJ databases">
        <title>Genome Sequence of Candidatus Viridilinea halotolerans isolated from saline sulfide-rich spring.</title>
        <authorList>
            <person name="Grouzdev D.S."/>
            <person name="Burganskaya E.I."/>
            <person name="Krutkina M.S."/>
            <person name="Sukhacheva M.V."/>
            <person name="Gorlenko V.M."/>
        </authorList>
    </citation>
    <scope>NUCLEOTIDE SEQUENCE [LARGE SCALE GENOMIC DNA]</scope>
    <source>
        <strain evidence="1">Chok-6</strain>
    </source>
</reference>
<name>A0A426TU64_9CHLR</name>
<feature type="non-terminal residue" evidence="1">
    <location>
        <position position="62"/>
    </location>
</feature>
<dbReference type="Proteomes" id="UP000280307">
    <property type="component" value="Unassembled WGS sequence"/>
</dbReference>
<accession>A0A426TU64</accession>
<comment type="caution">
    <text evidence="1">The sequence shown here is derived from an EMBL/GenBank/DDBJ whole genome shotgun (WGS) entry which is preliminary data.</text>
</comment>
<sequence>MTTRRTAIRPQPTLFALLLLALSLVALLPTAEAQYQDRIRGVVWDDLNCDGIRQDAEPLMPN</sequence>
<gene>
    <name evidence="1" type="ORF">EI684_17395</name>
</gene>
<dbReference type="AlphaFoldDB" id="A0A426TU64"/>
<protein>
    <submittedName>
        <fullName evidence="1">Uncharacterized protein</fullName>
    </submittedName>
</protein>